<dbReference type="OMA" id="FYIPMED"/>
<sequence>MQTACCLHWSSTLTSENMSNGDTSLSGKLLAKNAKVRVRPLAAQRSFYIPMEDAKFRGRYWFSHHSEDRVLHDSHPGFPPCHLPRFRICCNSEDHHGHLTRCVPLITSY</sequence>
<dbReference type="OrthoDB" id="3691645at2759"/>
<organism evidence="1 2">
    <name type="scientific">Cochliobolus heterostrophus (strain C5 / ATCC 48332 / race O)</name>
    <name type="common">Southern corn leaf blight fungus</name>
    <name type="synonym">Bipolaris maydis</name>
    <dbReference type="NCBI Taxonomy" id="701091"/>
    <lineage>
        <taxon>Eukaryota</taxon>
        <taxon>Fungi</taxon>
        <taxon>Dikarya</taxon>
        <taxon>Ascomycota</taxon>
        <taxon>Pezizomycotina</taxon>
        <taxon>Dothideomycetes</taxon>
        <taxon>Pleosporomycetidae</taxon>
        <taxon>Pleosporales</taxon>
        <taxon>Pleosporineae</taxon>
        <taxon>Pleosporaceae</taxon>
        <taxon>Bipolaris</taxon>
    </lineage>
</organism>
<proteinExistence type="predicted"/>
<evidence type="ECO:0000313" key="2">
    <source>
        <dbReference type="Proteomes" id="UP000016936"/>
    </source>
</evidence>
<gene>
    <name evidence="1" type="ORF">COCHEDRAFT_1100141</name>
</gene>
<evidence type="ECO:0000313" key="1">
    <source>
        <dbReference type="EMBL" id="EMD92650.1"/>
    </source>
</evidence>
<dbReference type="EMBL" id="KB445575">
    <property type="protein sequence ID" value="EMD92650.1"/>
    <property type="molecule type" value="Genomic_DNA"/>
</dbReference>
<protein>
    <submittedName>
        <fullName evidence="1">Uncharacterized protein</fullName>
    </submittedName>
</protein>
<reference evidence="2" key="2">
    <citation type="journal article" date="2013" name="PLoS Genet.">
        <title>Comparative genome structure, secondary metabolite, and effector coding capacity across Cochliobolus pathogens.</title>
        <authorList>
            <person name="Condon B.J."/>
            <person name="Leng Y."/>
            <person name="Wu D."/>
            <person name="Bushley K.E."/>
            <person name="Ohm R.A."/>
            <person name="Otillar R."/>
            <person name="Martin J."/>
            <person name="Schackwitz W."/>
            <person name="Grimwood J."/>
            <person name="MohdZainudin N."/>
            <person name="Xue C."/>
            <person name="Wang R."/>
            <person name="Manning V.A."/>
            <person name="Dhillon B."/>
            <person name="Tu Z.J."/>
            <person name="Steffenson B.J."/>
            <person name="Salamov A."/>
            <person name="Sun H."/>
            <person name="Lowry S."/>
            <person name="LaButti K."/>
            <person name="Han J."/>
            <person name="Copeland A."/>
            <person name="Lindquist E."/>
            <person name="Barry K."/>
            <person name="Schmutz J."/>
            <person name="Baker S.E."/>
            <person name="Ciuffetti L.M."/>
            <person name="Grigoriev I.V."/>
            <person name="Zhong S."/>
            <person name="Turgeon B.G."/>
        </authorList>
    </citation>
    <scope>NUCLEOTIDE SEQUENCE [LARGE SCALE GENOMIC DNA]</scope>
    <source>
        <strain evidence="2">C5 / ATCC 48332 / race O</strain>
    </source>
</reference>
<dbReference type="HOGENOM" id="CLU_177921_0_0_1"/>
<accession>M2T4Z7</accession>
<dbReference type="Proteomes" id="UP000016936">
    <property type="component" value="Unassembled WGS sequence"/>
</dbReference>
<dbReference type="AlphaFoldDB" id="M2T4Z7"/>
<name>M2T4Z7_COCH5</name>
<reference evidence="1 2" key="1">
    <citation type="journal article" date="2012" name="PLoS Pathog.">
        <title>Diverse lifestyles and strategies of plant pathogenesis encoded in the genomes of eighteen Dothideomycetes fungi.</title>
        <authorList>
            <person name="Ohm R.A."/>
            <person name="Feau N."/>
            <person name="Henrissat B."/>
            <person name="Schoch C.L."/>
            <person name="Horwitz B.A."/>
            <person name="Barry K.W."/>
            <person name="Condon B.J."/>
            <person name="Copeland A.C."/>
            <person name="Dhillon B."/>
            <person name="Glaser F."/>
            <person name="Hesse C.N."/>
            <person name="Kosti I."/>
            <person name="LaButti K."/>
            <person name="Lindquist E.A."/>
            <person name="Lucas S."/>
            <person name="Salamov A.A."/>
            <person name="Bradshaw R.E."/>
            <person name="Ciuffetti L."/>
            <person name="Hamelin R.C."/>
            <person name="Kema G.H.J."/>
            <person name="Lawrence C."/>
            <person name="Scott J.A."/>
            <person name="Spatafora J.W."/>
            <person name="Turgeon B.G."/>
            <person name="de Wit P.J.G.M."/>
            <person name="Zhong S."/>
            <person name="Goodwin S.B."/>
            <person name="Grigoriev I.V."/>
        </authorList>
    </citation>
    <scope>NUCLEOTIDE SEQUENCE [LARGE SCALE GENOMIC DNA]</scope>
    <source>
        <strain evidence="2">C5 / ATCC 48332 / race O</strain>
    </source>
</reference>
<keyword evidence="2" id="KW-1185">Reference proteome</keyword>